<gene>
    <name evidence="3" type="ORF">PR048_007736</name>
</gene>
<feature type="region of interest" description="Disordered" evidence="1">
    <location>
        <begin position="74"/>
        <end position="127"/>
    </location>
</feature>
<keyword evidence="4" id="KW-1185">Reference proteome</keyword>
<evidence type="ECO:0000256" key="1">
    <source>
        <dbReference type="SAM" id="MobiDB-lite"/>
    </source>
</evidence>
<dbReference type="EMBL" id="JARBHB010000003">
    <property type="protein sequence ID" value="KAJ8888249.1"/>
    <property type="molecule type" value="Genomic_DNA"/>
</dbReference>
<name>A0ABQ9HVY9_9NEOP</name>
<accession>A0ABQ9HVY9</accession>
<organism evidence="3 4">
    <name type="scientific">Dryococelus australis</name>
    <dbReference type="NCBI Taxonomy" id="614101"/>
    <lineage>
        <taxon>Eukaryota</taxon>
        <taxon>Metazoa</taxon>
        <taxon>Ecdysozoa</taxon>
        <taxon>Arthropoda</taxon>
        <taxon>Hexapoda</taxon>
        <taxon>Insecta</taxon>
        <taxon>Pterygota</taxon>
        <taxon>Neoptera</taxon>
        <taxon>Polyneoptera</taxon>
        <taxon>Phasmatodea</taxon>
        <taxon>Verophasmatodea</taxon>
        <taxon>Anareolatae</taxon>
        <taxon>Phasmatidae</taxon>
        <taxon>Eurycanthinae</taxon>
        <taxon>Dryococelus</taxon>
    </lineage>
</organism>
<dbReference type="SMART" id="SM01114">
    <property type="entry name" value="CXC"/>
    <property type="match status" value="1"/>
</dbReference>
<reference evidence="3 4" key="1">
    <citation type="submission" date="2023-02" db="EMBL/GenBank/DDBJ databases">
        <title>LHISI_Scaffold_Assembly.</title>
        <authorList>
            <person name="Stuart O.P."/>
            <person name="Cleave R."/>
            <person name="Magrath M.J.L."/>
            <person name="Mikheyev A.S."/>
        </authorList>
    </citation>
    <scope>NUCLEOTIDE SEQUENCE [LARGE SCALE GENOMIC DNA]</scope>
    <source>
        <strain evidence="3">Daus_M_001</strain>
        <tissue evidence="3">Leg muscle</tissue>
    </source>
</reference>
<evidence type="ECO:0000313" key="3">
    <source>
        <dbReference type="EMBL" id="KAJ8888249.1"/>
    </source>
</evidence>
<feature type="compositionally biased region" description="Basic and acidic residues" evidence="1">
    <location>
        <begin position="78"/>
        <end position="127"/>
    </location>
</feature>
<feature type="region of interest" description="Disordered" evidence="1">
    <location>
        <begin position="385"/>
        <end position="405"/>
    </location>
</feature>
<sequence>METLHAVQYLARSGDGELDAQSTLTLDLQNASELACVVVAPESEDGVDVGGVECYAAVRRCRRRQLRELLADALADGDPPRGGHHVADSHLERSAVQHRAIDVSVEQRRNEREGETGDPRGKPADQRHRSCTILTCDNPGMTQAGIEPGSSWWEATSLTSTPPRPLVGEKGVRLQSFDLPSSTKKNFSFIPIKSQDVVVDWRQVAKGTNECASYLSSTREEADKNIIMHTQEVEQHRHMHTKECDRRHPSSPNPTNFGWQHEDGPLVPVTCNYTPARLAILELVKNSCAKTKCQSVRCKCYTTNLPCTEMCSCVGDEDLCENSASGLETSFAKRERRQKNEDGPEKVGNLLLQPYHEGNYKNHAVAGTSERRAVHEVDACPWSRATPLKRERERERDARGQRGRR</sequence>
<comment type="caution">
    <text evidence="3">The sequence shown here is derived from an EMBL/GenBank/DDBJ whole genome shotgun (WGS) entry which is preliminary data.</text>
</comment>
<proteinExistence type="predicted"/>
<protein>
    <recommendedName>
        <fullName evidence="2">Tesmin/TSO1-like CXC domain-containing protein</fullName>
    </recommendedName>
</protein>
<feature type="compositionally biased region" description="Basic and acidic residues" evidence="1">
    <location>
        <begin position="388"/>
        <end position="405"/>
    </location>
</feature>
<dbReference type="Proteomes" id="UP001159363">
    <property type="component" value="Chromosome 3"/>
</dbReference>
<dbReference type="InterPro" id="IPR033467">
    <property type="entry name" value="Tesmin/TSO1-like_CXC"/>
</dbReference>
<feature type="domain" description="Tesmin/TSO1-like CXC" evidence="2">
    <location>
        <begin position="281"/>
        <end position="318"/>
    </location>
</feature>
<evidence type="ECO:0000313" key="4">
    <source>
        <dbReference type="Proteomes" id="UP001159363"/>
    </source>
</evidence>
<evidence type="ECO:0000259" key="2">
    <source>
        <dbReference type="SMART" id="SM01114"/>
    </source>
</evidence>